<keyword evidence="2 3" id="KW-0808">Transferase</keyword>
<keyword evidence="6" id="KW-1185">Reference proteome</keyword>
<dbReference type="CDD" id="cd00834">
    <property type="entry name" value="KAS_I_II"/>
    <property type="match status" value="1"/>
</dbReference>
<dbReference type="InterPro" id="IPR000794">
    <property type="entry name" value="Beta-ketoacyl_synthase"/>
</dbReference>
<dbReference type="PANTHER" id="PTHR11712">
    <property type="entry name" value="POLYKETIDE SYNTHASE-RELATED"/>
    <property type="match status" value="1"/>
</dbReference>
<dbReference type="EMBL" id="JBEZVE010000028">
    <property type="protein sequence ID" value="MEU3786456.1"/>
    <property type="molecule type" value="Genomic_DNA"/>
</dbReference>
<dbReference type="GO" id="GO:0016746">
    <property type="term" value="F:acyltransferase activity"/>
    <property type="evidence" value="ECO:0007669"/>
    <property type="project" value="UniProtKB-KW"/>
</dbReference>
<dbReference type="SMART" id="SM00825">
    <property type="entry name" value="PKS_KS"/>
    <property type="match status" value="1"/>
</dbReference>
<gene>
    <name evidence="5" type="ORF">AB0E89_38995</name>
</gene>
<dbReference type="Proteomes" id="UP001550739">
    <property type="component" value="Unassembled WGS sequence"/>
</dbReference>
<proteinExistence type="inferred from homology"/>
<dbReference type="EC" id="2.3.1.-" evidence="5"/>
<dbReference type="NCBIfam" id="NF005589">
    <property type="entry name" value="PRK07314.1"/>
    <property type="match status" value="1"/>
</dbReference>
<dbReference type="InterPro" id="IPR014030">
    <property type="entry name" value="Ketoacyl_synth_N"/>
</dbReference>
<dbReference type="PROSITE" id="PS52004">
    <property type="entry name" value="KS3_2"/>
    <property type="match status" value="1"/>
</dbReference>
<protein>
    <submittedName>
        <fullName evidence="5">Beta-ketoacyl-[acyl-carrier-protein] synthase family protein</fullName>
        <ecNumber evidence="5">2.3.1.-</ecNumber>
    </submittedName>
</protein>
<dbReference type="PANTHER" id="PTHR11712:SF336">
    <property type="entry name" value="3-OXOACYL-[ACYL-CARRIER-PROTEIN] SYNTHASE, MITOCHONDRIAL"/>
    <property type="match status" value="1"/>
</dbReference>
<comment type="similarity">
    <text evidence="1 3">Belongs to the thiolase-like superfamily. Beta-ketoacyl-ACP synthases family.</text>
</comment>
<evidence type="ECO:0000256" key="3">
    <source>
        <dbReference type="RuleBase" id="RU003694"/>
    </source>
</evidence>
<dbReference type="InterPro" id="IPR016039">
    <property type="entry name" value="Thiolase-like"/>
</dbReference>
<dbReference type="Pfam" id="PF00109">
    <property type="entry name" value="ketoacyl-synt"/>
    <property type="match status" value="1"/>
</dbReference>
<dbReference type="Pfam" id="PF02801">
    <property type="entry name" value="Ketoacyl-synt_C"/>
    <property type="match status" value="1"/>
</dbReference>
<dbReference type="Gene3D" id="3.40.47.10">
    <property type="match status" value="1"/>
</dbReference>
<comment type="caution">
    <text evidence="5">The sequence shown here is derived from an EMBL/GenBank/DDBJ whole genome shotgun (WGS) entry which is preliminary data.</text>
</comment>
<dbReference type="SUPFAM" id="SSF53901">
    <property type="entry name" value="Thiolase-like"/>
    <property type="match status" value="2"/>
</dbReference>
<keyword evidence="5" id="KW-0012">Acyltransferase</keyword>
<evidence type="ECO:0000313" key="5">
    <source>
        <dbReference type="EMBL" id="MEU3786456.1"/>
    </source>
</evidence>
<sequence length="405" mass="41421">MTPSRIVVTGLGAVTPLGGDMSSTWDALMGGESGITKLDTPWAPQAAVGIAGVVQHDVEAAIGRVDARRLDRSQQLAVLAAREAWADAGLGVGGVDPERVAVAVGSGFGGAQTLVDQHDVQAHKGASRVSPYTVPRMMPNGAAAAVSLDLRARAGAHAPTSACASGAEALWLAALLLQTRRADVVIAGGTDACIAPVSIAGFARIGALAQSEVPEEACRPFDRHRNGFVMGEGAAVLVLEREEDALARRAHRYAVLAGTAVTSDAHHITTPAREGQVRAVHQVLADAQLTPSDIAHVNAHATGTAVGDAVEAGVLAEVLPHRPSVTATKASTGHLLGASGALEAAFSVLTLTTGTVPAIRNFTEPGDGIDLDLVHGRPRKQQPDAVLSTSFGFGGHNALVVLTRP</sequence>
<evidence type="ECO:0000256" key="1">
    <source>
        <dbReference type="ARBA" id="ARBA00008467"/>
    </source>
</evidence>
<dbReference type="InterPro" id="IPR014031">
    <property type="entry name" value="Ketoacyl_synth_C"/>
</dbReference>
<evidence type="ECO:0000259" key="4">
    <source>
        <dbReference type="PROSITE" id="PS52004"/>
    </source>
</evidence>
<organism evidence="5 6">
    <name type="scientific">Streptomyces sp. 900129855</name>
    <dbReference type="NCBI Taxonomy" id="3155129"/>
    <lineage>
        <taxon>Bacteria</taxon>
        <taxon>Bacillati</taxon>
        <taxon>Actinomycetota</taxon>
        <taxon>Actinomycetes</taxon>
        <taxon>Kitasatosporales</taxon>
        <taxon>Streptomycetaceae</taxon>
        <taxon>Streptomyces</taxon>
    </lineage>
</organism>
<accession>A0ABV2ZV62</accession>
<name>A0ABV2ZV62_9ACTN</name>
<dbReference type="InterPro" id="IPR020841">
    <property type="entry name" value="PKS_Beta-ketoAc_synthase_dom"/>
</dbReference>
<reference evidence="5 6" key="1">
    <citation type="submission" date="2024-06" db="EMBL/GenBank/DDBJ databases">
        <title>The Natural Products Discovery Center: Release of the First 8490 Sequenced Strains for Exploring Actinobacteria Biosynthetic Diversity.</title>
        <authorList>
            <person name="Kalkreuter E."/>
            <person name="Kautsar S.A."/>
            <person name="Yang D."/>
            <person name="Bader C.D."/>
            <person name="Teijaro C.N."/>
            <person name="Fluegel L."/>
            <person name="Davis C.M."/>
            <person name="Simpson J.R."/>
            <person name="Lauterbach L."/>
            <person name="Steele A.D."/>
            <person name="Gui C."/>
            <person name="Meng S."/>
            <person name="Li G."/>
            <person name="Viehrig K."/>
            <person name="Ye F."/>
            <person name="Su P."/>
            <person name="Kiefer A.F."/>
            <person name="Nichols A."/>
            <person name="Cepeda A.J."/>
            <person name="Yan W."/>
            <person name="Fan B."/>
            <person name="Jiang Y."/>
            <person name="Adhikari A."/>
            <person name="Zheng C.-J."/>
            <person name="Schuster L."/>
            <person name="Cowan T.M."/>
            <person name="Smanski M.J."/>
            <person name="Chevrette M.G."/>
            <person name="De Carvalho L.P.S."/>
            <person name="Shen B."/>
        </authorList>
    </citation>
    <scope>NUCLEOTIDE SEQUENCE [LARGE SCALE GENOMIC DNA]</scope>
    <source>
        <strain evidence="5 6">NPDC033843</strain>
    </source>
</reference>
<evidence type="ECO:0000256" key="2">
    <source>
        <dbReference type="ARBA" id="ARBA00022679"/>
    </source>
</evidence>
<feature type="domain" description="Ketosynthase family 3 (KS3)" evidence="4">
    <location>
        <begin position="3"/>
        <end position="404"/>
    </location>
</feature>
<dbReference type="RefSeq" id="WP_334582435.1">
    <property type="nucleotide sequence ID" value="NZ_JBEZVE010000028.1"/>
</dbReference>
<evidence type="ECO:0000313" key="6">
    <source>
        <dbReference type="Proteomes" id="UP001550739"/>
    </source>
</evidence>